<dbReference type="HAMAP" id="MF_00299">
    <property type="entry name" value="KptA"/>
    <property type="match status" value="1"/>
</dbReference>
<evidence type="ECO:0000313" key="6">
    <source>
        <dbReference type="EMBL" id="MBO2446573.1"/>
    </source>
</evidence>
<dbReference type="Pfam" id="PF01885">
    <property type="entry name" value="PTS_2-RNA"/>
    <property type="match status" value="1"/>
</dbReference>
<dbReference type="EMBL" id="JAGEOJ010000002">
    <property type="protein sequence ID" value="MBO2446573.1"/>
    <property type="molecule type" value="Genomic_DNA"/>
</dbReference>
<sequence length="181" mass="20240">MDDRRTVRISKYLAKHLRHEPERIGLTLDSAGWTSVAALLAAAERHGFPFTRAELDHVVVSNDKRRYAFDETGERIRASQGHSIKVDLDLPVQPPPPVLFHGTVGRFLDSIRSEGLRPMNRHDVHLSPDRETADRVGTRRGKPVILVIDAARMAADGHEFRVSANGVWLVNAVPPAYLTFP</sequence>
<dbReference type="InterPro" id="IPR022928">
    <property type="entry name" value="RNA_2'-PTrans_KptA"/>
</dbReference>
<dbReference type="EC" id="2.7.1.-" evidence="5"/>
<dbReference type="AlphaFoldDB" id="A0A939T2H0"/>
<evidence type="ECO:0000313" key="7">
    <source>
        <dbReference type="Proteomes" id="UP000669179"/>
    </source>
</evidence>
<dbReference type="GO" id="GO:0000215">
    <property type="term" value="F:tRNA 2'-phosphotransferase activity"/>
    <property type="evidence" value="ECO:0007669"/>
    <property type="project" value="TreeGrafter"/>
</dbReference>
<keyword evidence="7" id="KW-1185">Reference proteome</keyword>
<accession>A0A939T2H0</accession>
<name>A0A939T2H0_9ACTN</name>
<dbReference type="InterPro" id="IPR042080">
    <property type="entry name" value="RNA_2'-PTrans_N"/>
</dbReference>
<dbReference type="Gene3D" id="1.10.10.970">
    <property type="entry name" value="RNA 2'-phosphotransferase, Tpt1/KptA family, N-terminal domain"/>
    <property type="match status" value="1"/>
</dbReference>
<keyword evidence="2 5" id="KW-0808">Transferase</keyword>
<evidence type="ECO:0000256" key="2">
    <source>
        <dbReference type="ARBA" id="ARBA00022679"/>
    </source>
</evidence>
<dbReference type="PANTHER" id="PTHR12684:SF2">
    <property type="entry name" value="TRNA 2'-PHOSPHOTRANSFERASE 1"/>
    <property type="match status" value="1"/>
</dbReference>
<dbReference type="SUPFAM" id="SSF56399">
    <property type="entry name" value="ADP-ribosylation"/>
    <property type="match status" value="1"/>
</dbReference>
<dbReference type="InterPro" id="IPR042081">
    <property type="entry name" value="RNA_2'-PTrans_C"/>
</dbReference>
<evidence type="ECO:0000256" key="3">
    <source>
        <dbReference type="ARBA" id="ARBA00023027"/>
    </source>
</evidence>
<protein>
    <recommendedName>
        <fullName evidence="5">Probable RNA 2'-phosphotransferase</fullName>
        <ecNumber evidence="5">2.7.1.-</ecNumber>
    </recommendedName>
</protein>
<organism evidence="6 7">
    <name type="scientific">Actinomadura barringtoniae</name>
    <dbReference type="NCBI Taxonomy" id="1427535"/>
    <lineage>
        <taxon>Bacteria</taxon>
        <taxon>Bacillati</taxon>
        <taxon>Actinomycetota</taxon>
        <taxon>Actinomycetes</taxon>
        <taxon>Streptosporangiales</taxon>
        <taxon>Thermomonosporaceae</taxon>
        <taxon>Actinomadura</taxon>
    </lineage>
</organism>
<dbReference type="GO" id="GO:0003950">
    <property type="term" value="F:NAD+ poly-ADP-ribosyltransferase activity"/>
    <property type="evidence" value="ECO:0007669"/>
    <property type="project" value="InterPro"/>
</dbReference>
<dbReference type="InterPro" id="IPR002745">
    <property type="entry name" value="Ptrans_KptA/Tpt1"/>
</dbReference>
<reference evidence="6" key="1">
    <citation type="submission" date="2021-03" db="EMBL/GenBank/DDBJ databases">
        <authorList>
            <person name="Kanchanasin P."/>
            <person name="Saeng-In P."/>
            <person name="Phongsopitanun W."/>
            <person name="Yuki M."/>
            <person name="Kudo T."/>
            <person name="Ohkuma M."/>
            <person name="Tanasupawat S."/>
        </authorList>
    </citation>
    <scope>NUCLEOTIDE SEQUENCE</scope>
    <source>
        <strain evidence="6">GKU 128</strain>
    </source>
</reference>
<dbReference type="GO" id="GO:0006388">
    <property type="term" value="P:tRNA splicing, via endonucleolytic cleavage and ligation"/>
    <property type="evidence" value="ECO:0007669"/>
    <property type="project" value="UniProtKB-UniRule"/>
</dbReference>
<proteinExistence type="inferred from homology"/>
<evidence type="ECO:0000256" key="5">
    <source>
        <dbReference type="HAMAP-Rule" id="MF_00299"/>
    </source>
</evidence>
<evidence type="ECO:0000256" key="4">
    <source>
        <dbReference type="ARBA" id="ARBA00025212"/>
    </source>
</evidence>
<comment type="caution">
    <text evidence="6">The sequence shown here is derived from an EMBL/GenBank/DDBJ whole genome shotgun (WGS) entry which is preliminary data.</text>
</comment>
<keyword evidence="3 5" id="KW-0520">NAD</keyword>
<dbReference type="Proteomes" id="UP000669179">
    <property type="component" value="Unassembled WGS sequence"/>
</dbReference>
<comment type="function">
    <text evidence="4 5">Removes the 2'-phosphate from RNA via an intermediate in which the phosphate is ADP-ribosylated by NAD followed by a presumed transesterification to release the RNA and generate ADP-ribose 1''-2''-cyclic phosphate (APPR&gt;P). May function as an ADP-ribosylase.</text>
</comment>
<comment type="similarity">
    <text evidence="1 5">Belongs to the KptA/TPT1 family.</text>
</comment>
<gene>
    <name evidence="5" type="primary">kptA</name>
    <name evidence="6" type="ORF">J4573_05690</name>
</gene>
<dbReference type="PANTHER" id="PTHR12684">
    <property type="entry name" value="PUTATIVE PHOSPHOTRANSFERASE"/>
    <property type="match status" value="1"/>
</dbReference>
<dbReference type="Gene3D" id="3.20.170.30">
    <property type="match status" value="1"/>
</dbReference>
<dbReference type="NCBIfam" id="NF002014">
    <property type="entry name" value="PRK00819.1-4"/>
    <property type="match status" value="1"/>
</dbReference>
<evidence type="ECO:0000256" key="1">
    <source>
        <dbReference type="ARBA" id="ARBA00009836"/>
    </source>
</evidence>